<dbReference type="Pfam" id="PF00753">
    <property type="entry name" value="Lactamase_B"/>
    <property type="match status" value="1"/>
</dbReference>
<feature type="domain" description="Metallo-beta-lactamase" evidence="5">
    <location>
        <begin position="32"/>
        <end position="264"/>
    </location>
</feature>
<dbReference type="RefSeq" id="WP_005466383.1">
    <property type="nucleotide sequence ID" value="NZ_CM001484.1"/>
</dbReference>
<comment type="similarity">
    <text evidence="1">Belongs to the metallo-beta-lactamase superfamily.</text>
</comment>
<evidence type="ECO:0000259" key="5">
    <source>
        <dbReference type="SMART" id="SM00849"/>
    </source>
</evidence>
<dbReference type="CDD" id="cd07742">
    <property type="entry name" value="metallo-hydrolase-like_MBL-fold"/>
    <property type="match status" value="1"/>
</dbReference>
<keyword evidence="2" id="KW-0479">Metal-binding</keyword>
<dbReference type="EMBL" id="CM001484">
    <property type="protein sequence ID" value="EIF00589.1"/>
    <property type="molecule type" value="Genomic_DNA"/>
</dbReference>
<dbReference type="GO" id="GO:0046872">
    <property type="term" value="F:metal ion binding"/>
    <property type="evidence" value="ECO:0007669"/>
    <property type="project" value="UniProtKB-KW"/>
</dbReference>
<dbReference type="PANTHER" id="PTHR42978:SF3">
    <property type="entry name" value="BLR3078 PROTEIN"/>
    <property type="match status" value="1"/>
</dbReference>
<evidence type="ECO:0000256" key="3">
    <source>
        <dbReference type="ARBA" id="ARBA00022801"/>
    </source>
</evidence>
<gene>
    <name evidence="6" type="ORF">SacglDRAFT_03741</name>
</gene>
<dbReference type="HOGENOM" id="CLU_030571_3_0_11"/>
<dbReference type="SMART" id="SM00849">
    <property type="entry name" value="Lactamase_B"/>
    <property type="match status" value="1"/>
</dbReference>
<dbReference type="OrthoDB" id="3865988at2"/>
<proteinExistence type="inferred from homology"/>
<evidence type="ECO:0000256" key="1">
    <source>
        <dbReference type="ARBA" id="ARBA00007749"/>
    </source>
</evidence>
<dbReference type="InterPro" id="IPR051013">
    <property type="entry name" value="MBL_superfamily_lactonases"/>
</dbReference>
<evidence type="ECO:0000256" key="4">
    <source>
        <dbReference type="ARBA" id="ARBA00022833"/>
    </source>
</evidence>
<dbReference type="InterPro" id="IPR036866">
    <property type="entry name" value="RibonucZ/Hydroxyglut_hydro"/>
</dbReference>
<protein>
    <submittedName>
        <fullName evidence="6">Zn-dependent hydrolase, glyoxylase</fullName>
    </submittedName>
</protein>
<dbReference type="STRING" id="928724.SacglDRAFT_03741"/>
<reference evidence="7" key="2">
    <citation type="submission" date="2012-01" db="EMBL/GenBank/DDBJ databases">
        <title>Noncontiguous Finished sequence of chromosome of Saccharomonospora glauca K62.</title>
        <authorList>
            <consortium name="US DOE Joint Genome Institute"/>
            <person name="Lucas S."/>
            <person name="Han J."/>
            <person name="Lapidus A."/>
            <person name="Cheng J.-F."/>
            <person name="Goodwin L."/>
            <person name="Pitluck S."/>
            <person name="Peters L."/>
            <person name="Mikhailova N."/>
            <person name="Held B."/>
            <person name="Detter J.C."/>
            <person name="Han C."/>
            <person name="Tapia R."/>
            <person name="Land M."/>
            <person name="Hauser L."/>
            <person name="Kyrpides N."/>
            <person name="Ivanova N."/>
            <person name="Pagani I."/>
            <person name="Brambilla E.-M."/>
            <person name="Klenk H.-P."/>
            <person name="Woyke T."/>
        </authorList>
    </citation>
    <scope>NUCLEOTIDE SEQUENCE [LARGE SCALE GENOMIC DNA]</scope>
    <source>
        <strain evidence="7">K62</strain>
    </source>
</reference>
<dbReference type="GO" id="GO:0016787">
    <property type="term" value="F:hydrolase activity"/>
    <property type="evidence" value="ECO:0007669"/>
    <property type="project" value="UniProtKB-KW"/>
</dbReference>
<evidence type="ECO:0000313" key="6">
    <source>
        <dbReference type="EMBL" id="EIF00589.1"/>
    </source>
</evidence>
<organism evidence="6 7">
    <name type="scientific">Saccharomonospora glauca K62</name>
    <dbReference type="NCBI Taxonomy" id="928724"/>
    <lineage>
        <taxon>Bacteria</taxon>
        <taxon>Bacillati</taxon>
        <taxon>Actinomycetota</taxon>
        <taxon>Actinomycetes</taxon>
        <taxon>Pseudonocardiales</taxon>
        <taxon>Pseudonocardiaceae</taxon>
        <taxon>Saccharomonospora</taxon>
    </lineage>
</organism>
<keyword evidence="7" id="KW-1185">Reference proteome</keyword>
<name>I1D6L4_9PSEU</name>
<dbReference type="SUPFAM" id="SSF56281">
    <property type="entry name" value="Metallo-hydrolase/oxidoreductase"/>
    <property type="match status" value="1"/>
</dbReference>
<evidence type="ECO:0000256" key="2">
    <source>
        <dbReference type="ARBA" id="ARBA00022723"/>
    </source>
</evidence>
<evidence type="ECO:0000313" key="7">
    <source>
        <dbReference type="Proteomes" id="UP000005087"/>
    </source>
</evidence>
<accession>I1D6L4</accession>
<dbReference type="eggNOG" id="COG0491">
    <property type="taxonomic scope" value="Bacteria"/>
</dbReference>
<dbReference type="Gene3D" id="3.60.15.10">
    <property type="entry name" value="Ribonuclease Z/Hydroxyacylglutathione hydrolase-like"/>
    <property type="match status" value="1"/>
</dbReference>
<sequence length="278" mass="30978">MRVHHLDCGTMHPPGGRLVDGRPGLFRRAELVCHCLLVETDSELVLVETGLGLRAATHPEEWLGRNFVKLFHPVLDPEITAVRQIERLGYSPSDVRHVVLTHLDRDHAGGLADFPHATVHVHEAELRALRAQTDGREQPRYWAKHFAHGPRFESYSADGESWFGFEAVRELKGLPPEILLVPLAGHTRGHTGVAIDTGTRWLFHAGDAYYHPNALDPAGPKVPWGLGLFERRMETIAGSRLRNRRRLAELIRTPGATVSVFNAHDATDFARMAGSHKG</sequence>
<dbReference type="Proteomes" id="UP000005087">
    <property type="component" value="Chromosome"/>
</dbReference>
<reference evidence="6 7" key="1">
    <citation type="submission" date="2011-09" db="EMBL/GenBank/DDBJ databases">
        <authorList>
            <consortium name="US DOE Joint Genome Institute (JGI-PGF)"/>
            <person name="Lucas S."/>
            <person name="Han J."/>
            <person name="Lapidus A."/>
            <person name="Cheng J.-F."/>
            <person name="Goodwin L."/>
            <person name="Pitluck S."/>
            <person name="Peters L."/>
            <person name="Land M.L."/>
            <person name="Hauser L."/>
            <person name="Brambilla E."/>
            <person name="Klenk H.-P."/>
            <person name="Woyke T.J."/>
        </authorList>
    </citation>
    <scope>NUCLEOTIDE SEQUENCE [LARGE SCALE GENOMIC DNA]</scope>
    <source>
        <strain evidence="6 7">K62</strain>
    </source>
</reference>
<dbReference type="InterPro" id="IPR001279">
    <property type="entry name" value="Metallo-B-lactamas"/>
</dbReference>
<keyword evidence="4" id="KW-0862">Zinc</keyword>
<dbReference type="AlphaFoldDB" id="I1D6L4"/>
<keyword evidence="3 6" id="KW-0378">Hydrolase</keyword>
<dbReference type="PANTHER" id="PTHR42978">
    <property type="entry name" value="QUORUM-QUENCHING LACTONASE YTNP-RELATED-RELATED"/>
    <property type="match status" value="1"/>
</dbReference>